<evidence type="ECO:0000256" key="1">
    <source>
        <dbReference type="SAM" id="SignalP"/>
    </source>
</evidence>
<proteinExistence type="predicted"/>
<dbReference type="AlphaFoldDB" id="A0A378U1B1"/>
<gene>
    <name evidence="2" type="ORF">NCTC11179_02431</name>
</gene>
<keyword evidence="1" id="KW-0732">Signal</keyword>
<protein>
    <recommendedName>
        <fullName evidence="4">Lipoprotein</fullName>
    </recommendedName>
</protein>
<dbReference type="EMBL" id="UGQL01000002">
    <property type="protein sequence ID" value="STZ68947.1"/>
    <property type="molecule type" value="Genomic_DNA"/>
</dbReference>
<keyword evidence="3" id="KW-1185">Reference proteome</keyword>
<accession>A0A378U1B1</accession>
<name>A0A378U1B1_MYROD</name>
<feature type="signal peptide" evidence="1">
    <location>
        <begin position="1"/>
        <end position="22"/>
    </location>
</feature>
<dbReference type="PROSITE" id="PS51257">
    <property type="entry name" value="PROKAR_LIPOPROTEIN"/>
    <property type="match status" value="1"/>
</dbReference>
<organism evidence="2 3">
    <name type="scientific">Myroides odoratus</name>
    <name type="common">Flavobacterium odoratum</name>
    <dbReference type="NCBI Taxonomy" id="256"/>
    <lineage>
        <taxon>Bacteria</taxon>
        <taxon>Pseudomonadati</taxon>
        <taxon>Bacteroidota</taxon>
        <taxon>Flavobacteriia</taxon>
        <taxon>Flavobacteriales</taxon>
        <taxon>Flavobacteriaceae</taxon>
        <taxon>Myroides</taxon>
    </lineage>
</organism>
<sequence length="239" mass="27979">MMKKIYPLLFCVWIAFTSCSQLSPTLVKSKYTADEVLRKLEFTQPYAVTTSTPVTFGEKIVTGDFKASDYKDTPWSDAKKGREFVVVEYADPKQKTEWGYLYQVYLWKDRILPFFVNRGDGMGLNLHYQQESQPYYRVNYPRDLYRFRFPTLVEPNQILNLTFMEKEWIVRKDKIKISSYVFNADESNGVELIARTEEPCRGNILITYTIKVIADDAWIAIDKTINSHKINCIEAEVRP</sequence>
<evidence type="ECO:0008006" key="4">
    <source>
        <dbReference type="Google" id="ProtNLM"/>
    </source>
</evidence>
<evidence type="ECO:0000313" key="2">
    <source>
        <dbReference type="EMBL" id="STZ68947.1"/>
    </source>
</evidence>
<feature type="chain" id="PRO_5016846028" description="Lipoprotein" evidence="1">
    <location>
        <begin position="23"/>
        <end position="239"/>
    </location>
</feature>
<reference evidence="2 3" key="1">
    <citation type="submission" date="2018-06" db="EMBL/GenBank/DDBJ databases">
        <authorList>
            <consortium name="Pathogen Informatics"/>
            <person name="Doyle S."/>
        </authorList>
    </citation>
    <scope>NUCLEOTIDE SEQUENCE [LARGE SCALE GENOMIC DNA]</scope>
    <source>
        <strain evidence="2 3">NCTC11179</strain>
    </source>
</reference>
<evidence type="ECO:0000313" key="3">
    <source>
        <dbReference type="Proteomes" id="UP000255024"/>
    </source>
</evidence>
<dbReference type="Proteomes" id="UP000255024">
    <property type="component" value="Unassembled WGS sequence"/>
</dbReference>